<protein>
    <recommendedName>
        <fullName evidence="8">DM domain-containing protein</fullName>
    </recommendedName>
</protein>
<dbReference type="Gene3D" id="4.10.1040.10">
    <property type="entry name" value="DM DNA-binding domain"/>
    <property type="match status" value="1"/>
</dbReference>
<dbReference type="GO" id="GO:0046872">
    <property type="term" value="F:metal ion binding"/>
    <property type="evidence" value="ECO:0007669"/>
    <property type="project" value="UniProtKB-KW"/>
</dbReference>
<organism evidence="9 10">
    <name type="scientific">Drosophila willistoni</name>
    <name type="common">Fruit fly</name>
    <dbReference type="NCBI Taxonomy" id="7260"/>
    <lineage>
        <taxon>Eukaryota</taxon>
        <taxon>Metazoa</taxon>
        <taxon>Ecdysozoa</taxon>
        <taxon>Arthropoda</taxon>
        <taxon>Hexapoda</taxon>
        <taxon>Insecta</taxon>
        <taxon>Pterygota</taxon>
        <taxon>Neoptera</taxon>
        <taxon>Endopterygota</taxon>
        <taxon>Diptera</taxon>
        <taxon>Brachycera</taxon>
        <taxon>Muscomorpha</taxon>
        <taxon>Ephydroidea</taxon>
        <taxon>Drosophilidae</taxon>
        <taxon>Drosophila</taxon>
        <taxon>Sophophora</taxon>
    </lineage>
</organism>
<dbReference type="Proteomes" id="UP000007798">
    <property type="component" value="Unassembled WGS sequence"/>
</dbReference>
<dbReference type="InterPro" id="IPR026607">
    <property type="entry name" value="DMRT"/>
</dbReference>
<evidence type="ECO:0000256" key="6">
    <source>
        <dbReference type="PROSITE-ProRule" id="PRU00070"/>
    </source>
</evidence>
<dbReference type="EMBL" id="CH964272">
    <property type="protein sequence ID" value="EDW84546.1"/>
    <property type="molecule type" value="Genomic_DNA"/>
</dbReference>
<dbReference type="eggNOG" id="KOG3815">
    <property type="taxonomic scope" value="Eukaryota"/>
</dbReference>
<evidence type="ECO:0000313" key="10">
    <source>
        <dbReference type="Proteomes" id="UP000007798"/>
    </source>
</evidence>
<keyword evidence="3 6" id="KW-0862">Zinc</keyword>
<feature type="DNA-binding region" description="DM" evidence="6">
    <location>
        <begin position="45"/>
        <end position="92"/>
    </location>
</feature>
<dbReference type="GO" id="GO:0005634">
    <property type="term" value="C:nucleus"/>
    <property type="evidence" value="ECO:0007669"/>
    <property type="project" value="UniProtKB-SubCell"/>
</dbReference>
<dbReference type="GO" id="GO:0000978">
    <property type="term" value="F:RNA polymerase II cis-regulatory region sequence-specific DNA binding"/>
    <property type="evidence" value="ECO:0007669"/>
    <property type="project" value="TreeGrafter"/>
</dbReference>
<name>B4NH49_DROWI</name>
<keyword evidence="4 6" id="KW-0238">DNA-binding</keyword>
<comment type="subcellular location">
    <subcellularLocation>
        <location evidence="6">Nucleus</location>
    </subcellularLocation>
</comment>
<dbReference type="InterPro" id="IPR001275">
    <property type="entry name" value="DM_DNA-bd"/>
</dbReference>
<dbReference type="InterPro" id="IPR036407">
    <property type="entry name" value="DM_DNA-bd_sf"/>
</dbReference>
<dbReference type="STRING" id="7260.B4NH49"/>
<dbReference type="Pfam" id="PF03474">
    <property type="entry name" value="DMA"/>
    <property type="match status" value="1"/>
</dbReference>
<dbReference type="CDD" id="cd14370">
    <property type="entry name" value="CUE_DMA"/>
    <property type="match status" value="1"/>
</dbReference>
<dbReference type="FunCoup" id="B4NH49">
    <property type="interactions" value="393"/>
</dbReference>
<dbReference type="KEGG" id="dwi:6651532"/>
<feature type="region of interest" description="Disordered" evidence="7">
    <location>
        <begin position="138"/>
        <end position="166"/>
    </location>
</feature>
<comment type="similarity">
    <text evidence="1">Belongs to the DMRT family.</text>
</comment>
<keyword evidence="5 6" id="KW-0539">Nucleus</keyword>
<dbReference type="PROSITE" id="PS40000">
    <property type="entry name" value="DM_1"/>
    <property type="match status" value="1"/>
</dbReference>
<dbReference type="PhylomeDB" id="B4NH49"/>
<feature type="domain" description="DM" evidence="8">
    <location>
        <begin position="45"/>
        <end position="92"/>
    </location>
</feature>
<dbReference type="SMART" id="SM00301">
    <property type="entry name" value="DM"/>
    <property type="match status" value="1"/>
</dbReference>
<dbReference type="AlphaFoldDB" id="B4NH49"/>
<gene>
    <name evidence="9" type="primary">Dwil\GK14181</name>
    <name evidence="9" type="ORF">Dwil_GK14181</name>
</gene>
<evidence type="ECO:0000256" key="1">
    <source>
        <dbReference type="ARBA" id="ARBA00006834"/>
    </source>
</evidence>
<evidence type="ECO:0000256" key="5">
    <source>
        <dbReference type="ARBA" id="ARBA00023242"/>
    </source>
</evidence>
<keyword evidence="2 6" id="KW-0479">Metal-binding</keyword>
<dbReference type="HOGENOM" id="CLU_973935_0_0_1"/>
<dbReference type="PANTHER" id="PTHR12322:SF121">
    <property type="entry name" value="DOUBLESEX-MAB RELATED 93B"/>
    <property type="match status" value="1"/>
</dbReference>
<proteinExistence type="inferred from homology"/>
<dbReference type="SUPFAM" id="SSF82927">
    <property type="entry name" value="Cysteine-rich DNA binding domain, (DM domain)"/>
    <property type="match status" value="1"/>
</dbReference>
<dbReference type="PROSITE" id="PS50809">
    <property type="entry name" value="DM_2"/>
    <property type="match status" value="1"/>
</dbReference>
<dbReference type="PANTHER" id="PTHR12322">
    <property type="entry name" value="DOUBLESEX AND MAB-3 RELATED TRANSCRIPTION FACTOR DMRT"/>
    <property type="match status" value="1"/>
</dbReference>
<evidence type="ECO:0000256" key="7">
    <source>
        <dbReference type="SAM" id="MobiDB-lite"/>
    </source>
</evidence>
<dbReference type="FunFam" id="4.10.1040.10:FF:000001">
    <property type="entry name" value="doublesex- and mab-3-related transcription factor 1"/>
    <property type="match status" value="1"/>
</dbReference>
<evidence type="ECO:0000259" key="8">
    <source>
        <dbReference type="PROSITE" id="PS50809"/>
    </source>
</evidence>
<dbReference type="GO" id="GO:0007548">
    <property type="term" value="P:sex differentiation"/>
    <property type="evidence" value="ECO:0007669"/>
    <property type="project" value="TreeGrafter"/>
</dbReference>
<evidence type="ECO:0000313" key="9">
    <source>
        <dbReference type="EMBL" id="EDW84546.1"/>
    </source>
</evidence>
<evidence type="ECO:0000256" key="4">
    <source>
        <dbReference type="ARBA" id="ARBA00023125"/>
    </source>
</evidence>
<dbReference type="Pfam" id="PF00751">
    <property type="entry name" value="DM"/>
    <property type="match status" value="1"/>
</dbReference>
<dbReference type="InterPro" id="IPR005173">
    <property type="entry name" value="DMA"/>
</dbReference>
<sequence>MANVGVDIGGNDEGEVTVKRPRVSAKSLKLVDPQQPKASNRVPKCARCRNHGIISELRGHKKLCTYKNCKCPKCVLIFERQRIMAAQVALKRQQAVEDAIALRLVANKTGRKFDALPPGNIFGLTVTQPKELENKIVSDEDADDDGNNNGAKQKQPSKDADQQGAVVDPPAVAEDLSATRRENVSQTAIDMLAQLFPQRKRSVLELVLKRCDLDLIRAIENVSPTAQGSSTSLQIPEPPPIQALQLVQPSRSSAFRPVIAEQYPSKATMMELKPTASTSTSSSSSILGGSSLCAYPKWFVPLSFPVTMGHLSNLAPRCTLPNCPCLDSYQFH</sequence>
<reference evidence="9 10" key="1">
    <citation type="journal article" date="2007" name="Nature">
        <title>Evolution of genes and genomes on the Drosophila phylogeny.</title>
        <authorList>
            <consortium name="Drosophila 12 Genomes Consortium"/>
            <person name="Clark A.G."/>
            <person name="Eisen M.B."/>
            <person name="Smith D.R."/>
            <person name="Bergman C.M."/>
            <person name="Oliver B."/>
            <person name="Markow T.A."/>
            <person name="Kaufman T.C."/>
            <person name="Kellis M."/>
            <person name="Gelbart W."/>
            <person name="Iyer V.N."/>
            <person name="Pollard D.A."/>
            <person name="Sackton T.B."/>
            <person name="Larracuente A.M."/>
            <person name="Singh N.D."/>
            <person name="Abad J.P."/>
            <person name="Abt D.N."/>
            <person name="Adryan B."/>
            <person name="Aguade M."/>
            <person name="Akashi H."/>
            <person name="Anderson W.W."/>
            <person name="Aquadro C.F."/>
            <person name="Ardell D.H."/>
            <person name="Arguello R."/>
            <person name="Artieri C.G."/>
            <person name="Barbash D.A."/>
            <person name="Barker D."/>
            <person name="Barsanti P."/>
            <person name="Batterham P."/>
            <person name="Batzoglou S."/>
            <person name="Begun D."/>
            <person name="Bhutkar A."/>
            <person name="Blanco E."/>
            <person name="Bosak S.A."/>
            <person name="Bradley R.K."/>
            <person name="Brand A.D."/>
            <person name="Brent M.R."/>
            <person name="Brooks A.N."/>
            <person name="Brown R.H."/>
            <person name="Butlin R.K."/>
            <person name="Caggese C."/>
            <person name="Calvi B.R."/>
            <person name="Bernardo de Carvalho A."/>
            <person name="Caspi A."/>
            <person name="Castrezana S."/>
            <person name="Celniker S.E."/>
            <person name="Chang J.L."/>
            <person name="Chapple C."/>
            <person name="Chatterji S."/>
            <person name="Chinwalla A."/>
            <person name="Civetta A."/>
            <person name="Clifton S.W."/>
            <person name="Comeron J.M."/>
            <person name="Costello J.C."/>
            <person name="Coyne J.A."/>
            <person name="Daub J."/>
            <person name="David R.G."/>
            <person name="Delcher A.L."/>
            <person name="Delehaunty K."/>
            <person name="Do C.B."/>
            <person name="Ebling H."/>
            <person name="Edwards K."/>
            <person name="Eickbush T."/>
            <person name="Evans J.D."/>
            <person name="Filipski A."/>
            <person name="Findeiss S."/>
            <person name="Freyhult E."/>
            <person name="Fulton L."/>
            <person name="Fulton R."/>
            <person name="Garcia A.C."/>
            <person name="Gardiner A."/>
            <person name="Garfield D.A."/>
            <person name="Garvin B.E."/>
            <person name="Gibson G."/>
            <person name="Gilbert D."/>
            <person name="Gnerre S."/>
            <person name="Godfrey J."/>
            <person name="Good R."/>
            <person name="Gotea V."/>
            <person name="Gravely B."/>
            <person name="Greenberg A.J."/>
            <person name="Griffiths-Jones S."/>
            <person name="Gross S."/>
            <person name="Guigo R."/>
            <person name="Gustafson E.A."/>
            <person name="Haerty W."/>
            <person name="Hahn M.W."/>
            <person name="Halligan D.L."/>
            <person name="Halpern A.L."/>
            <person name="Halter G.M."/>
            <person name="Han M.V."/>
            <person name="Heger A."/>
            <person name="Hillier L."/>
            <person name="Hinrichs A.S."/>
            <person name="Holmes I."/>
            <person name="Hoskins R.A."/>
            <person name="Hubisz M.J."/>
            <person name="Hultmark D."/>
            <person name="Huntley M.A."/>
            <person name="Jaffe D.B."/>
            <person name="Jagadeeshan S."/>
            <person name="Jeck W.R."/>
            <person name="Johnson J."/>
            <person name="Jones C.D."/>
            <person name="Jordan W.C."/>
            <person name="Karpen G.H."/>
            <person name="Kataoka E."/>
            <person name="Keightley P.D."/>
            <person name="Kheradpour P."/>
            <person name="Kirkness E.F."/>
            <person name="Koerich L.B."/>
            <person name="Kristiansen K."/>
            <person name="Kudrna D."/>
            <person name="Kulathinal R.J."/>
            <person name="Kumar S."/>
            <person name="Kwok R."/>
            <person name="Lander E."/>
            <person name="Langley C.H."/>
            <person name="Lapoint R."/>
            <person name="Lazzaro B.P."/>
            <person name="Lee S.J."/>
            <person name="Levesque L."/>
            <person name="Li R."/>
            <person name="Lin C.F."/>
            <person name="Lin M.F."/>
            <person name="Lindblad-Toh K."/>
            <person name="Llopart A."/>
            <person name="Long M."/>
            <person name="Low L."/>
            <person name="Lozovsky E."/>
            <person name="Lu J."/>
            <person name="Luo M."/>
            <person name="Machado C.A."/>
            <person name="Makalowski W."/>
            <person name="Marzo M."/>
            <person name="Matsuda M."/>
            <person name="Matzkin L."/>
            <person name="McAllister B."/>
            <person name="McBride C.S."/>
            <person name="McKernan B."/>
            <person name="McKernan K."/>
            <person name="Mendez-Lago M."/>
            <person name="Minx P."/>
            <person name="Mollenhauer M.U."/>
            <person name="Montooth K."/>
            <person name="Mount S.M."/>
            <person name="Mu X."/>
            <person name="Myers E."/>
            <person name="Negre B."/>
            <person name="Newfeld S."/>
            <person name="Nielsen R."/>
            <person name="Noor M.A."/>
            <person name="O'Grady P."/>
            <person name="Pachter L."/>
            <person name="Papaceit M."/>
            <person name="Parisi M.J."/>
            <person name="Parisi M."/>
            <person name="Parts L."/>
            <person name="Pedersen J.S."/>
            <person name="Pesole G."/>
            <person name="Phillippy A.M."/>
            <person name="Ponting C.P."/>
            <person name="Pop M."/>
            <person name="Porcelli D."/>
            <person name="Powell J.R."/>
            <person name="Prohaska S."/>
            <person name="Pruitt K."/>
            <person name="Puig M."/>
            <person name="Quesneville H."/>
            <person name="Ram K.R."/>
            <person name="Rand D."/>
            <person name="Rasmussen M.D."/>
            <person name="Reed L.K."/>
            <person name="Reenan R."/>
            <person name="Reily A."/>
            <person name="Remington K.A."/>
            <person name="Rieger T.T."/>
            <person name="Ritchie M.G."/>
            <person name="Robin C."/>
            <person name="Rogers Y.H."/>
            <person name="Rohde C."/>
            <person name="Rozas J."/>
            <person name="Rubenfield M.J."/>
            <person name="Ruiz A."/>
            <person name="Russo S."/>
            <person name="Salzberg S.L."/>
            <person name="Sanchez-Gracia A."/>
            <person name="Saranga D.J."/>
            <person name="Sato H."/>
            <person name="Schaeffer S.W."/>
            <person name="Schatz M.C."/>
            <person name="Schlenke T."/>
            <person name="Schwartz R."/>
            <person name="Segarra C."/>
            <person name="Singh R.S."/>
            <person name="Sirot L."/>
            <person name="Sirota M."/>
            <person name="Sisneros N.B."/>
            <person name="Smith C.D."/>
            <person name="Smith T.F."/>
            <person name="Spieth J."/>
            <person name="Stage D.E."/>
            <person name="Stark A."/>
            <person name="Stephan W."/>
            <person name="Strausberg R.L."/>
            <person name="Strempel S."/>
            <person name="Sturgill D."/>
            <person name="Sutton G."/>
            <person name="Sutton G.G."/>
            <person name="Tao W."/>
            <person name="Teichmann S."/>
            <person name="Tobari Y.N."/>
            <person name="Tomimura Y."/>
            <person name="Tsolas J.M."/>
            <person name="Valente V.L."/>
            <person name="Venter E."/>
            <person name="Venter J.C."/>
            <person name="Vicario S."/>
            <person name="Vieira F.G."/>
            <person name="Vilella A.J."/>
            <person name="Villasante A."/>
            <person name="Walenz B."/>
            <person name="Wang J."/>
            <person name="Wasserman M."/>
            <person name="Watts T."/>
            <person name="Wilson D."/>
            <person name="Wilson R.K."/>
            <person name="Wing R.A."/>
            <person name="Wolfner M.F."/>
            <person name="Wong A."/>
            <person name="Wong G.K."/>
            <person name="Wu C.I."/>
            <person name="Wu G."/>
            <person name="Yamamoto D."/>
            <person name="Yang H.P."/>
            <person name="Yang S.P."/>
            <person name="Yorke J.A."/>
            <person name="Yoshida K."/>
            <person name="Zdobnov E."/>
            <person name="Zhang P."/>
            <person name="Zhang Y."/>
            <person name="Zimin A.V."/>
            <person name="Baldwin J."/>
            <person name="Abdouelleil A."/>
            <person name="Abdulkadir J."/>
            <person name="Abebe A."/>
            <person name="Abera B."/>
            <person name="Abreu J."/>
            <person name="Acer S.C."/>
            <person name="Aftuck L."/>
            <person name="Alexander A."/>
            <person name="An P."/>
            <person name="Anderson E."/>
            <person name="Anderson S."/>
            <person name="Arachi H."/>
            <person name="Azer M."/>
            <person name="Bachantsang P."/>
            <person name="Barry A."/>
            <person name="Bayul T."/>
            <person name="Berlin A."/>
            <person name="Bessette D."/>
            <person name="Bloom T."/>
            <person name="Blye J."/>
            <person name="Boguslavskiy L."/>
            <person name="Bonnet C."/>
            <person name="Boukhgalter B."/>
            <person name="Bourzgui I."/>
            <person name="Brown A."/>
            <person name="Cahill P."/>
            <person name="Channer S."/>
            <person name="Cheshatsang Y."/>
            <person name="Chuda L."/>
            <person name="Citroen M."/>
            <person name="Collymore A."/>
            <person name="Cooke P."/>
            <person name="Costello M."/>
            <person name="D'Aco K."/>
            <person name="Daza R."/>
            <person name="De Haan G."/>
            <person name="DeGray S."/>
            <person name="DeMaso C."/>
            <person name="Dhargay N."/>
            <person name="Dooley K."/>
            <person name="Dooley E."/>
            <person name="Doricent M."/>
            <person name="Dorje P."/>
            <person name="Dorjee K."/>
            <person name="Dupes A."/>
            <person name="Elong R."/>
            <person name="Falk J."/>
            <person name="Farina A."/>
            <person name="Faro S."/>
            <person name="Ferguson D."/>
            <person name="Fisher S."/>
            <person name="Foley C.D."/>
            <person name="Franke A."/>
            <person name="Friedrich D."/>
            <person name="Gadbois L."/>
            <person name="Gearin G."/>
            <person name="Gearin C.R."/>
            <person name="Giannoukos G."/>
            <person name="Goode T."/>
            <person name="Graham J."/>
            <person name="Grandbois E."/>
            <person name="Grewal S."/>
            <person name="Gyaltsen K."/>
            <person name="Hafez N."/>
            <person name="Hagos B."/>
            <person name="Hall J."/>
            <person name="Henson C."/>
            <person name="Hollinger A."/>
            <person name="Honan T."/>
            <person name="Huard M.D."/>
            <person name="Hughes L."/>
            <person name="Hurhula B."/>
            <person name="Husby M.E."/>
            <person name="Kamat A."/>
            <person name="Kanga B."/>
            <person name="Kashin S."/>
            <person name="Khazanovich D."/>
            <person name="Kisner P."/>
            <person name="Lance K."/>
            <person name="Lara M."/>
            <person name="Lee W."/>
            <person name="Lennon N."/>
            <person name="Letendre F."/>
            <person name="LeVine R."/>
            <person name="Lipovsky A."/>
            <person name="Liu X."/>
            <person name="Liu J."/>
            <person name="Liu S."/>
            <person name="Lokyitsang T."/>
            <person name="Lokyitsang Y."/>
            <person name="Lubonja R."/>
            <person name="Lui A."/>
            <person name="MacDonald P."/>
            <person name="Magnisalis V."/>
            <person name="Maru K."/>
            <person name="Matthews C."/>
            <person name="McCusker W."/>
            <person name="McDonough S."/>
            <person name="Mehta T."/>
            <person name="Meldrim J."/>
            <person name="Meneus L."/>
            <person name="Mihai O."/>
            <person name="Mihalev A."/>
            <person name="Mihova T."/>
            <person name="Mittelman R."/>
            <person name="Mlenga V."/>
            <person name="Montmayeur A."/>
            <person name="Mulrain L."/>
            <person name="Navidi A."/>
            <person name="Naylor J."/>
            <person name="Negash T."/>
            <person name="Nguyen T."/>
            <person name="Nguyen N."/>
            <person name="Nicol R."/>
            <person name="Norbu C."/>
            <person name="Norbu N."/>
            <person name="Novod N."/>
            <person name="O'Neill B."/>
            <person name="Osman S."/>
            <person name="Markiewicz E."/>
            <person name="Oyono O.L."/>
            <person name="Patti C."/>
            <person name="Phunkhang P."/>
            <person name="Pierre F."/>
            <person name="Priest M."/>
            <person name="Raghuraman S."/>
            <person name="Rege F."/>
            <person name="Reyes R."/>
            <person name="Rise C."/>
            <person name="Rogov P."/>
            <person name="Ross K."/>
            <person name="Ryan E."/>
            <person name="Settipalli S."/>
            <person name="Shea T."/>
            <person name="Sherpa N."/>
            <person name="Shi L."/>
            <person name="Shih D."/>
            <person name="Sparrow T."/>
            <person name="Spaulding J."/>
            <person name="Stalker J."/>
            <person name="Stange-Thomann N."/>
            <person name="Stavropoulos S."/>
            <person name="Stone C."/>
            <person name="Strader C."/>
            <person name="Tesfaye S."/>
            <person name="Thomson T."/>
            <person name="Thoulutsang Y."/>
            <person name="Thoulutsang D."/>
            <person name="Topham K."/>
            <person name="Topping I."/>
            <person name="Tsamla T."/>
            <person name="Vassiliev H."/>
            <person name="Vo A."/>
            <person name="Wangchuk T."/>
            <person name="Wangdi T."/>
            <person name="Weiand M."/>
            <person name="Wilkinson J."/>
            <person name="Wilson A."/>
            <person name="Yadav S."/>
            <person name="Young G."/>
            <person name="Yu Q."/>
            <person name="Zembek L."/>
            <person name="Zhong D."/>
            <person name="Zimmer A."/>
            <person name="Zwirko Z."/>
            <person name="Jaffe D.B."/>
            <person name="Alvarez P."/>
            <person name="Brockman W."/>
            <person name="Butler J."/>
            <person name="Chin C."/>
            <person name="Gnerre S."/>
            <person name="Grabherr M."/>
            <person name="Kleber M."/>
            <person name="Mauceli E."/>
            <person name="MacCallum I."/>
        </authorList>
    </citation>
    <scope>NUCLEOTIDE SEQUENCE [LARGE SCALE GENOMIC DNA]</scope>
    <source>
        <strain evidence="10">Tucson 14030-0811.24</strain>
    </source>
</reference>
<accession>B4NH49</accession>
<keyword evidence="10" id="KW-1185">Reference proteome</keyword>
<evidence type="ECO:0000256" key="2">
    <source>
        <dbReference type="ARBA" id="ARBA00022723"/>
    </source>
</evidence>
<dbReference type="OrthoDB" id="6162476at2759"/>
<dbReference type="GO" id="GO:0000981">
    <property type="term" value="F:DNA-binding transcription factor activity, RNA polymerase II-specific"/>
    <property type="evidence" value="ECO:0007669"/>
    <property type="project" value="TreeGrafter"/>
</dbReference>
<evidence type="ECO:0000256" key="3">
    <source>
        <dbReference type="ARBA" id="ARBA00022833"/>
    </source>
</evidence>
<dbReference type="OMA" id="PRCTLPN"/>
<dbReference type="InParanoid" id="B4NH49"/>